<dbReference type="Pfam" id="PF00171">
    <property type="entry name" value="Aldedh"/>
    <property type="match status" value="1"/>
</dbReference>
<evidence type="ECO:0000256" key="2">
    <source>
        <dbReference type="ARBA" id="ARBA00022857"/>
    </source>
</evidence>
<sequence>MLRATDPTTGKVIREVPAADAAGRNQILETARSAFADWSQRTFEQRAQVLQAVAAYMREHVEELAPIMTEEMGKPIKEARGEVLKAALCAEHYAAHAAQYLKTEEIASDATRSYVQYLPLGTIMGILPWNAPFWLAFRFCAPSLMAGNTCVMKHDQHVPGCAQAIADVFEKVGAPKGIMQNLPLQTADVEAAIRDPRVHAISFTGSDRAGSIVASIAASEIKPAVLELGGSDPSIVLADADLEKAADGIALMRIINAGQSCIAAKRIIVEEPVYEKFVDMLHERLAKLQMGDPRQESTDIGPIARPDLRDNLHQQVTRTIEAGATCRLGGKMPEGEGYFYPVTLLTDVRSDMAASCEETFGPIAVVMKAADGEDALAIANNSQYGLGASIWTTTERGETMARRIESGQVAVNGIVKTDPRLPSGGIKRSGYGRELGPHGIHEFVNAQQVWIGPAQ</sequence>
<dbReference type="EMBL" id="JACHID010000002">
    <property type="protein sequence ID" value="MBB5021138.1"/>
    <property type="molecule type" value="Genomic_DNA"/>
</dbReference>
<dbReference type="GO" id="GO:0004777">
    <property type="term" value="F:succinate-semialdehyde dehydrogenase (NAD+) activity"/>
    <property type="evidence" value="ECO:0007669"/>
    <property type="project" value="TreeGrafter"/>
</dbReference>
<dbReference type="RefSeq" id="WP_183729259.1">
    <property type="nucleotide sequence ID" value="NZ_JACHID010000002.1"/>
</dbReference>
<dbReference type="InterPro" id="IPR016163">
    <property type="entry name" value="Ald_DH_C"/>
</dbReference>
<proteinExistence type="inferred from homology"/>
<dbReference type="AlphaFoldDB" id="A0A7W8DGD8"/>
<dbReference type="InterPro" id="IPR047110">
    <property type="entry name" value="GABD/Sad-like"/>
</dbReference>
<dbReference type="Proteomes" id="UP000528322">
    <property type="component" value="Unassembled WGS sequence"/>
</dbReference>
<dbReference type="Gene3D" id="3.40.605.10">
    <property type="entry name" value="Aldehyde Dehydrogenase, Chain A, domain 1"/>
    <property type="match status" value="1"/>
</dbReference>
<dbReference type="SUPFAM" id="SSF53720">
    <property type="entry name" value="ALDH-like"/>
    <property type="match status" value="1"/>
</dbReference>
<organism evidence="5 6">
    <name type="scientific">Desulfurispira natronophila</name>
    <dbReference type="NCBI Taxonomy" id="682562"/>
    <lineage>
        <taxon>Bacteria</taxon>
        <taxon>Pseudomonadati</taxon>
        <taxon>Chrysiogenota</taxon>
        <taxon>Chrysiogenia</taxon>
        <taxon>Chrysiogenales</taxon>
        <taxon>Chrysiogenaceae</taxon>
        <taxon>Desulfurispira</taxon>
    </lineage>
</organism>
<dbReference type="EC" id="1.2.1.16" evidence="5"/>
<evidence type="ECO:0000259" key="4">
    <source>
        <dbReference type="Pfam" id="PF00171"/>
    </source>
</evidence>
<keyword evidence="2" id="KW-0521">NADP</keyword>
<evidence type="ECO:0000256" key="1">
    <source>
        <dbReference type="ARBA" id="ARBA00009986"/>
    </source>
</evidence>
<protein>
    <submittedName>
        <fullName evidence="5">Succinate-semialdehyde dehydrogenase/glutarate-semialdehyde dehydrogenase</fullName>
        <ecNumber evidence="5">1.2.1.16</ecNumber>
        <ecNumber evidence="5">1.2.1.20</ecNumber>
        <ecNumber evidence="5">1.2.1.79</ecNumber>
    </submittedName>
</protein>
<dbReference type="CDD" id="cd07100">
    <property type="entry name" value="ALDH_SSADH1_GabD1"/>
    <property type="match status" value="1"/>
</dbReference>
<feature type="domain" description="Aldehyde dehydrogenase" evidence="4">
    <location>
        <begin position="4"/>
        <end position="449"/>
    </location>
</feature>
<gene>
    <name evidence="5" type="ORF">HNR37_000444</name>
</gene>
<dbReference type="PANTHER" id="PTHR43217:SF1">
    <property type="entry name" value="SUCCINATE SEMIALDEHYDE DEHYDROGENASE [NAD(P)+] SAD"/>
    <property type="match status" value="1"/>
</dbReference>
<dbReference type="InterPro" id="IPR016162">
    <property type="entry name" value="Ald_DH_N"/>
</dbReference>
<dbReference type="EC" id="1.2.1.79" evidence="5"/>
<dbReference type="GO" id="GO:0036243">
    <property type="term" value="F:succinate-semialdehyde dehydrogenase (NADP+) activity"/>
    <property type="evidence" value="ECO:0007669"/>
    <property type="project" value="UniProtKB-EC"/>
</dbReference>
<evidence type="ECO:0000313" key="5">
    <source>
        <dbReference type="EMBL" id="MBB5021138.1"/>
    </source>
</evidence>
<dbReference type="FunFam" id="3.40.605.10:FF:000012">
    <property type="entry name" value="NAD-dependent succinate-semialdehyde dehydrogenase"/>
    <property type="match status" value="1"/>
</dbReference>
<accession>A0A7W8DGD8</accession>
<dbReference type="InterPro" id="IPR016161">
    <property type="entry name" value="Ald_DH/histidinol_DH"/>
</dbReference>
<dbReference type="InterPro" id="IPR015590">
    <property type="entry name" value="Aldehyde_DH_dom"/>
</dbReference>
<dbReference type="InterPro" id="IPR044148">
    <property type="entry name" value="ALDH_GabD1-like"/>
</dbReference>
<keyword evidence="6" id="KW-1185">Reference proteome</keyword>
<reference evidence="5 6" key="1">
    <citation type="submission" date="2020-08" db="EMBL/GenBank/DDBJ databases">
        <title>Genomic Encyclopedia of Type Strains, Phase IV (KMG-IV): sequencing the most valuable type-strain genomes for metagenomic binning, comparative biology and taxonomic classification.</title>
        <authorList>
            <person name="Goeker M."/>
        </authorList>
    </citation>
    <scope>NUCLEOTIDE SEQUENCE [LARGE SCALE GENOMIC DNA]</scope>
    <source>
        <strain evidence="5 6">DSM 22071</strain>
    </source>
</reference>
<dbReference type="PANTHER" id="PTHR43217">
    <property type="entry name" value="SUCCINATE SEMIALDEHYDE DEHYDROGENASE [NAD(P)+] SAD"/>
    <property type="match status" value="1"/>
</dbReference>
<name>A0A7W8DGD8_9BACT</name>
<dbReference type="GO" id="GO:0102810">
    <property type="term" value="F:glutarate-semialdehyde dehydrogenase (NADP+) activity"/>
    <property type="evidence" value="ECO:0007669"/>
    <property type="project" value="UniProtKB-EC"/>
</dbReference>
<comment type="caution">
    <text evidence="5">The sequence shown here is derived from an EMBL/GenBank/DDBJ whole genome shotgun (WGS) entry which is preliminary data.</text>
</comment>
<dbReference type="GO" id="GO:0004030">
    <property type="term" value="F:aldehyde dehydrogenase [NAD(P)+] activity"/>
    <property type="evidence" value="ECO:0007669"/>
    <property type="project" value="InterPro"/>
</dbReference>
<dbReference type="EC" id="1.2.1.20" evidence="5"/>
<evidence type="ECO:0000256" key="3">
    <source>
        <dbReference type="ARBA" id="ARBA00023002"/>
    </source>
</evidence>
<keyword evidence="3 5" id="KW-0560">Oxidoreductase</keyword>
<comment type="similarity">
    <text evidence="1">Belongs to the aldehyde dehydrogenase family.</text>
</comment>
<evidence type="ECO:0000313" key="6">
    <source>
        <dbReference type="Proteomes" id="UP000528322"/>
    </source>
</evidence>
<dbReference type="FunFam" id="3.40.309.10:FF:000010">
    <property type="entry name" value="Gamma-aminobutyraldehyde dehydrogenase"/>
    <property type="match status" value="1"/>
</dbReference>
<dbReference type="Gene3D" id="3.40.309.10">
    <property type="entry name" value="Aldehyde Dehydrogenase, Chain A, domain 2"/>
    <property type="match status" value="1"/>
</dbReference>